<proteinExistence type="predicted"/>
<dbReference type="EMBL" id="KI927383">
    <property type="protein sequence ID" value="ETW54682.1"/>
    <property type="molecule type" value="Genomic_DNA"/>
</dbReference>
<sequence>MINEHNIIYVYNIGFKKYIYFFEIEKNKNKKRKKEKSIKVRLFHTLHLHNFIIPEKKYISNPKRKKKKIINK</sequence>
<protein>
    <submittedName>
        <fullName evidence="1">Uncharacterized protein</fullName>
    </submittedName>
</protein>
<evidence type="ECO:0000313" key="2">
    <source>
        <dbReference type="Proteomes" id="UP000019103"/>
    </source>
</evidence>
<accession>W4IZ87</accession>
<reference evidence="1 2" key="2">
    <citation type="submission" date="2013-02" db="EMBL/GenBank/DDBJ databases">
        <title>The Genome Sequence of Plasmodium falciparum Palo Alto/Uganda.</title>
        <authorList>
            <consortium name="The Broad Institute Genome Sequencing Platform"/>
            <consortium name="The Broad Institute Genome Sequencing Center for Infectious Disease"/>
            <person name="Neafsey D."/>
            <person name="Cheeseman I."/>
            <person name="Volkman S."/>
            <person name="Adams J."/>
            <person name="Walker B."/>
            <person name="Young S.K."/>
            <person name="Zeng Q."/>
            <person name="Gargeya S."/>
            <person name="Fitzgerald M."/>
            <person name="Haas B."/>
            <person name="Abouelleil A."/>
            <person name="Alvarado L."/>
            <person name="Arachchi H.M."/>
            <person name="Berlin A.M."/>
            <person name="Chapman S.B."/>
            <person name="Dewar J."/>
            <person name="Goldberg J."/>
            <person name="Griggs A."/>
            <person name="Gujja S."/>
            <person name="Hansen M."/>
            <person name="Howarth C."/>
            <person name="Imamovic A."/>
            <person name="Larimer J."/>
            <person name="McCowan C."/>
            <person name="Murphy C."/>
            <person name="Neiman D."/>
            <person name="Pearson M."/>
            <person name="Priest M."/>
            <person name="Roberts A."/>
            <person name="Saif S."/>
            <person name="Shea T."/>
            <person name="Sisk P."/>
            <person name="Sykes S."/>
            <person name="Wortman J."/>
            <person name="Nusbaum C."/>
            <person name="Birren B."/>
        </authorList>
    </citation>
    <scope>NUCLEOTIDE SEQUENCE [LARGE SCALE GENOMIC DNA]</scope>
    <source>
        <strain evidence="1 2">Palo Alto/Uganda</strain>
    </source>
</reference>
<reference evidence="1 2" key="1">
    <citation type="submission" date="2013-02" db="EMBL/GenBank/DDBJ databases">
        <title>The Genome Annotation of Plasmodium falciparum Palo Alto/Uganda.</title>
        <authorList>
            <consortium name="The Broad Institute Genome Sequencing Platform"/>
            <consortium name="The Broad Institute Genome Sequencing Center for Infectious Disease"/>
            <person name="Neafsey D."/>
            <person name="Hoffman S."/>
            <person name="Volkman S."/>
            <person name="Rosenthal P."/>
            <person name="Walker B."/>
            <person name="Young S.K."/>
            <person name="Zeng Q."/>
            <person name="Gargeya S."/>
            <person name="Fitzgerald M."/>
            <person name="Haas B."/>
            <person name="Abouelleil A."/>
            <person name="Allen A.W."/>
            <person name="Alvarado L."/>
            <person name="Arachchi H.M."/>
            <person name="Berlin A.M."/>
            <person name="Chapman S.B."/>
            <person name="Gainer-Dewar J."/>
            <person name="Goldberg J."/>
            <person name="Griggs A."/>
            <person name="Gujja S."/>
            <person name="Hansen M."/>
            <person name="Howarth C."/>
            <person name="Imamovic A."/>
            <person name="Ireland A."/>
            <person name="Larimer J."/>
            <person name="McCowan C."/>
            <person name="Murphy C."/>
            <person name="Pearson M."/>
            <person name="Poon T.W."/>
            <person name="Priest M."/>
            <person name="Roberts A."/>
            <person name="Saif S."/>
            <person name="Shea T."/>
            <person name="Sisk P."/>
            <person name="Sykes S."/>
            <person name="Wortman J."/>
            <person name="Nusbaum C."/>
            <person name="Birren B."/>
        </authorList>
    </citation>
    <scope>NUCLEOTIDE SEQUENCE [LARGE SCALE GENOMIC DNA]</scope>
    <source>
        <strain evidence="1 2">Palo Alto/Uganda</strain>
    </source>
</reference>
<organism evidence="1 2">
    <name type="scientific">Plasmodium falciparum (isolate Palo Alto / Uganda)</name>
    <dbReference type="NCBI Taxonomy" id="57270"/>
    <lineage>
        <taxon>Eukaryota</taxon>
        <taxon>Sar</taxon>
        <taxon>Alveolata</taxon>
        <taxon>Apicomplexa</taxon>
        <taxon>Aconoidasida</taxon>
        <taxon>Haemosporida</taxon>
        <taxon>Plasmodiidae</taxon>
        <taxon>Plasmodium</taxon>
        <taxon>Plasmodium (Laverania)</taxon>
    </lineage>
</organism>
<evidence type="ECO:0000313" key="1">
    <source>
        <dbReference type="EMBL" id="ETW54682.1"/>
    </source>
</evidence>
<gene>
    <name evidence="1" type="ORF">PFUGPA_03286</name>
</gene>
<dbReference type="AlphaFoldDB" id="W4IZ87"/>
<name>W4IZ87_PLAFP</name>
<dbReference type="Proteomes" id="UP000019103">
    <property type="component" value="Unassembled WGS sequence"/>
</dbReference>